<keyword evidence="5 8" id="KW-0812">Transmembrane</keyword>
<evidence type="ECO:0000256" key="3">
    <source>
        <dbReference type="ARBA" id="ARBA00022448"/>
    </source>
</evidence>
<dbReference type="GO" id="GO:0005886">
    <property type="term" value="C:plasma membrane"/>
    <property type="evidence" value="ECO:0007669"/>
    <property type="project" value="UniProtKB-SubCell"/>
</dbReference>
<sequence>MGEIIGKGALALLPIIWLIVALTGLKMAGHKACVGALIITIVESLFIWKMPVVDCGTSALEGFASALWPIILVIIAAIFTYNLSLKTGAMDVIKQMLTGVSADKRVLVLLIGWCFGGFMEGMAGFGTAIAIPASMLAGMGMNPITACLVCMLANAFPTAFGSVGIPTVTLANVTGLDPLPLAFTTVVQMIPFMILVPFLMVIVGGGGVKALKGMVGITLVSGVTFVIPQLIVAKFTGPELAVIVGCVVSLGCTILMARARKGREIPAEYDMRSGQPTAGKPLDGKTAIISWLPFILIFVLLLVTSKLVPPVNSVLAHFSTSVKISTSVNAGNASFSWINTPGIWIFVAAIIGGIVQKASAKVMAETLAATVKQMSKTIITIMSVLAVAKIMTYCGMINDMATFFVSITGKFYPFVAPIIAALGAFITGSGTSTEVLLGALQTSAAQQIGASEFWLAAANSTGAGIGKILSPQCIATAAAAVGLVGQDSKLLGGVIKWALLELVIACLIVGLLGGVVMPLIGV</sequence>
<keyword evidence="10" id="KW-1185">Reference proteome</keyword>
<accession>A0A0S2W6D1</accession>
<feature type="transmembrane region" description="Helical" evidence="8">
    <location>
        <begin position="240"/>
        <end position="257"/>
    </location>
</feature>
<evidence type="ECO:0000256" key="7">
    <source>
        <dbReference type="ARBA" id="ARBA00023136"/>
    </source>
</evidence>
<feature type="transmembrane region" description="Helical" evidence="8">
    <location>
        <begin position="32"/>
        <end position="51"/>
    </location>
</feature>
<feature type="transmembrane region" description="Helical" evidence="8">
    <location>
        <begin position="215"/>
        <end position="234"/>
    </location>
</feature>
<evidence type="ECO:0000256" key="2">
    <source>
        <dbReference type="ARBA" id="ARBA00010100"/>
    </source>
</evidence>
<feature type="transmembrane region" description="Helical" evidence="8">
    <location>
        <begin position="288"/>
        <end position="308"/>
    </location>
</feature>
<dbReference type="Pfam" id="PF02652">
    <property type="entry name" value="Lactate_perm"/>
    <property type="match status" value="1"/>
</dbReference>
<feature type="transmembrane region" description="Helical" evidence="8">
    <location>
        <begin position="106"/>
        <end position="131"/>
    </location>
</feature>
<organism evidence="9 10">
    <name type="scientific">Intestinimonas butyriciproducens</name>
    <dbReference type="NCBI Taxonomy" id="1297617"/>
    <lineage>
        <taxon>Bacteria</taxon>
        <taxon>Bacillati</taxon>
        <taxon>Bacillota</taxon>
        <taxon>Clostridia</taxon>
        <taxon>Eubacteriales</taxon>
        <taxon>Intestinimonas</taxon>
    </lineage>
</organism>
<gene>
    <name evidence="9" type="ORF">IB211_02522c</name>
</gene>
<dbReference type="NCBIfam" id="TIGR00795">
    <property type="entry name" value="lctP"/>
    <property type="match status" value="1"/>
</dbReference>
<feature type="transmembrane region" description="Helical" evidence="8">
    <location>
        <begin position="63"/>
        <end position="85"/>
    </location>
</feature>
<dbReference type="InterPro" id="IPR003804">
    <property type="entry name" value="Lactate_perm"/>
</dbReference>
<keyword evidence="4 8" id="KW-1003">Cell membrane</keyword>
<feature type="transmembrane region" description="Helical" evidence="8">
    <location>
        <begin position="6"/>
        <end position="25"/>
    </location>
</feature>
<proteinExistence type="inferred from homology"/>
<evidence type="ECO:0000256" key="5">
    <source>
        <dbReference type="ARBA" id="ARBA00022692"/>
    </source>
</evidence>
<dbReference type="GO" id="GO:0015295">
    <property type="term" value="F:solute:proton symporter activity"/>
    <property type="evidence" value="ECO:0007669"/>
    <property type="project" value="TreeGrafter"/>
</dbReference>
<dbReference type="AlphaFoldDB" id="A0A0S2W6D1"/>
<comment type="subcellular location">
    <subcellularLocation>
        <location evidence="1 8">Cell membrane</location>
        <topology evidence="1 8">Multi-pass membrane protein</topology>
    </subcellularLocation>
</comment>
<evidence type="ECO:0000313" key="9">
    <source>
        <dbReference type="EMBL" id="ALP94913.1"/>
    </source>
</evidence>
<feature type="transmembrane region" description="Helical" evidence="8">
    <location>
        <begin position="498"/>
        <end position="520"/>
    </location>
</feature>
<feature type="transmembrane region" description="Helical" evidence="8">
    <location>
        <begin position="377"/>
        <end position="398"/>
    </location>
</feature>
<dbReference type="STRING" id="1297617.IB211_02522c"/>
<keyword evidence="7 8" id="KW-0472">Membrane</keyword>
<dbReference type="eggNOG" id="COG1620">
    <property type="taxonomic scope" value="Bacteria"/>
</dbReference>
<feature type="transmembrane region" description="Helical" evidence="8">
    <location>
        <begin position="181"/>
        <end position="203"/>
    </location>
</feature>
<dbReference type="Proteomes" id="UP000064844">
    <property type="component" value="Chromosome"/>
</dbReference>
<evidence type="ECO:0000256" key="8">
    <source>
        <dbReference type="RuleBase" id="RU365092"/>
    </source>
</evidence>
<comment type="function">
    <text evidence="8">Uptake of L-lactate across the membrane. Can also transport D-lactate and glycolate.</text>
</comment>
<dbReference type="PANTHER" id="PTHR30003">
    <property type="entry name" value="L-LACTATE PERMEASE"/>
    <property type="match status" value="1"/>
</dbReference>
<dbReference type="KEGG" id="ibu:IB211_02522c"/>
<dbReference type="PANTHER" id="PTHR30003:SF0">
    <property type="entry name" value="GLYCOLATE PERMEASE GLCA-RELATED"/>
    <property type="match status" value="1"/>
</dbReference>
<dbReference type="RefSeq" id="WP_081959932.1">
    <property type="nucleotide sequence ID" value="NZ_CP011307.1"/>
</dbReference>
<keyword evidence="3 8" id="KW-0813">Transport</keyword>
<keyword evidence="6 8" id="KW-1133">Transmembrane helix</keyword>
<feature type="transmembrane region" description="Helical" evidence="8">
    <location>
        <begin position="335"/>
        <end position="356"/>
    </location>
</feature>
<dbReference type="PATRIC" id="fig|1297617.4.peg.2594"/>
<protein>
    <recommendedName>
        <fullName evidence="8">L-lactate permease</fullName>
    </recommendedName>
</protein>
<dbReference type="EMBL" id="CP011307">
    <property type="protein sequence ID" value="ALP94913.1"/>
    <property type="molecule type" value="Genomic_DNA"/>
</dbReference>
<reference evidence="9 10" key="1">
    <citation type="journal article" date="2015" name="Nat. Commun.">
        <title>Production of butyrate from lysine and the Amadori product fructoselysine by a human gut commensal.</title>
        <authorList>
            <person name="Bui T.P."/>
            <person name="Ritari J."/>
            <person name="Boeren S."/>
            <person name="de Waard P."/>
            <person name="Plugge C.M."/>
            <person name="de Vos W.M."/>
        </authorList>
    </citation>
    <scope>NUCLEOTIDE SEQUENCE [LARGE SCALE GENOMIC DNA]</scope>
    <source>
        <strain evidence="9 10">AF211</strain>
    </source>
</reference>
<evidence type="ECO:0000313" key="10">
    <source>
        <dbReference type="Proteomes" id="UP000064844"/>
    </source>
</evidence>
<comment type="similarity">
    <text evidence="2 8">Belongs to the lactate permease family.</text>
</comment>
<dbReference type="GO" id="GO:0015129">
    <property type="term" value="F:lactate transmembrane transporter activity"/>
    <property type="evidence" value="ECO:0007669"/>
    <property type="project" value="UniProtKB-UniRule"/>
</dbReference>
<evidence type="ECO:0000256" key="6">
    <source>
        <dbReference type="ARBA" id="ARBA00022989"/>
    </source>
</evidence>
<evidence type="ECO:0000256" key="1">
    <source>
        <dbReference type="ARBA" id="ARBA00004651"/>
    </source>
</evidence>
<evidence type="ECO:0000256" key="4">
    <source>
        <dbReference type="ARBA" id="ARBA00022475"/>
    </source>
</evidence>
<name>A0A0S2W6D1_9FIRM</name>
<reference evidence="10" key="2">
    <citation type="submission" date="2015-04" db="EMBL/GenBank/DDBJ databases">
        <title>A butyrogenic pathway from the amino acid lysine in a human gut commensal.</title>
        <authorList>
            <person name="de Vos W.M."/>
            <person name="Bui N.T.P."/>
            <person name="Plugge C.M."/>
            <person name="Ritari J."/>
        </authorList>
    </citation>
    <scope>NUCLEOTIDE SEQUENCE [LARGE SCALE GENOMIC DNA]</scope>
    <source>
        <strain evidence="10">AF211</strain>
    </source>
</reference>